<dbReference type="SUPFAM" id="SSF56672">
    <property type="entry name" value="DNA/RNA polymerases"/>
    <property type="match status" value="1"/>
</dbReference>
<dbReference type="PROSITE" id="PS50878">
    <property type="entry name" value="RT_POL"/>
    <property type="match status" value="1"/>
</dbReference>
<evidence type="ECO:0000256" key="1">
    <source>
        <dbReference type="SAM" id="MobiDB-lite"/>
    </source>
</evidence>
<gene>
    <name evidence="3" type="ORF">MERR_LOCUS16360</name>
</gene>
<dbReference type="InterPro" id="IPR036691">
    <property type="entry name" value="Endo/exonu/phosph_ase_sf"/>
</dbReference>
<feature type="compositionally biased region" description="Basic and acidic residues" evidence="1">
    <location>
        <begin position="338"/>
        <end position="358"/>
    </location>
</feature>
<organism evidence="3 4">
    <name type="scientific">Microthlaspi erraticum</name>
    <dbReference type="NCBI Taxonomy" id="1685480"/>
    <lineage>
        <taxon>Eukaryota</taxon>
        <taxon>Viridiplantae</taxon>
        <taxon>Streptophyta</taxon>
        <taxon>Embryophyta</taxon>
        <taxon>Tracheophyta</taxon>
        <taxon>Spermatophyta</taxon>
        <taxon>Magnoliopsida</taxon>
        <taxon>eudicotyledons</taxon>
        <taxon>Gunneridae</taxon>
        <taxon>Pentapetalae</taxon>
        <taxon>rosids</taxon>
        <taxon>malvids</taxon>
        <taxon>Brassicales</taxon>
        <taxon>Brassicaceae</taxon>
        <taxon>Coluteocarpeae</taxon>
        <taxon>Microthlaspi</taxon>
    </lineage>
</organism>
<feature type="compositionally biased region" description="Polar residues" evidence="1">
    <location>
        <begin position="270"/>
        <end position="283"/>
    </location>
</feature>
<dbReference type="InterPro" id="IPR000477">
    <property type="entry name" value="RT_dom"/>
</dbReference>
<dbReference type="Pfam" id="PF14111">
    <property type="entry name" value="DUF4283"/>
    <property type="match status" value="1"/>
</dbReference>
<dbReference type="InterPro" id="IPR043502">
    <property type="entry name" value="DNA/RNA_pol_sf"/>
</dbReference>
<dbReference type="CDD" id="cd01650">
    <property type="entry name" value="RT_nLTR_like"/>
    <property type="match status" value="1"/>
</dbReference>
<dbReference type="SUPFAM" id="SSF56219">
    <property type="entry name" value="DNase I-like"/>
    <property type="match status" value="1"/>
</dbReference>
<accession>A0A6D2IW09</accession>
<evidence type="ECO:0000313" key="4">
    <source>
        <dbReference type="Proteomes" id="UP000467841"/>
    </source>
</evidence>
<feature type="domain" description="Reverse transcriptase" evidence="2">
    <location>
        <begin position="916"/>
        <end position="1185"/>
    </location>
</feature>
<dbReference type="Pfam" id="PF14392">
    <property type="entry name" value="zf-CCHC_4"/>
    <property type="match status" value="1"/>
</dbReference>
<proteinExistence type="predicted"/>
<name>A0A6D2IW09_9BRAS</name>
<evidence type="ECO:0000313" key="3">
    <source>
        <dbReference type="EMBL" id="CAA7029125.1"/>
    </source>
</evidence>
<dbReference type="PANTHER" id="PTHR46890">
    <property type="entry name" value="NON-LTR RETROLELEMENT REVERSE TRANSCRIPTASE-LIKE PROTEIN-RELATED"/>
    <property type="match status" value="1"/>
</dbReference>
<dbReference type="InterPro" id="IPR005135">
    <property type="entry name" value="Endo/exonuclease/phosphatase"/>
</dbReference>
<dbReference type="GO" id="GO:0003824">
    <property type="term" value="F:catalytic activity"/>
    <property type="evidence" value="ECO:0007669"/>
    <property type="project" value="InterPro"/>
</dbReference>
<reference evidence="3" key="1">
    <citation type="submission" date="2020-01" db="EMBL/GenBank/DDBJ databases">
        <authorList>
            <person name="Mishra B."/>
        </authorList>
    </citation>
    <scope>NUCLEOTIDE SEQUENCE [LARGE SCALE GENOMIC DNA]</scope>
</reference>
<dbReference type="EMBL" id="CACVBM020001076">
    <property type="protein sequence ID" value="CAA7029125.1"/>
    <property type="molecule type" value="Genomic_DNA"/>
</dbReference>
<dbReference type="InterPro" id="IPR052343">
    <property type="entry name" value="Retrotransposon-Effector_Assoc"/>
</dbReference>
<dbReference type="InterPro" id="IPR025558">
    <property type="entry name" value="DUF4283"/>
</dbReference>
<dbReference type="OrthoDB" id="1110051at2759"/>
<dbReference type="Pfam" id="PF03372">
    <property type="entry name" value="Exo_endo_phos"/>
    <property type="match status" value="1"/>
</dbReference>
<dbReference type="PANTHER" id="PTHR46890:SF48">
    <property type="entry name" value="RNA-DIRECTED DNA POLYMERASE"/>
    <property type="match status" value="1"/>
</dbReference>
<feature type="compositionally biased region" description="Basic and acidic residues" evidence="1">
    <location>
        <begin position="292"/>
        <end position="306"/>
    </location>
</feature>
<dbReference type="Proteomes" id="UP000467841">
    <property type="component" value="Unassembled WGS sequence"/>
</dbReference>
<protein>
    <recommendedName>
        <fullName evidence="2">Reverse transcriptase domain-containing protein</fullName>
    </recommendedName>
</protein>
<dbReference type="AlphaFoldDB" id="A0A6D2IW09"/>
<keyword evidence="4" id="KW-1185">Reference proteome</keyword>
<dbReference type="InterPro" id="IPR025836">
    <property type="entry name" value="Zn_knuckle_CX2CX4HX4C"/>
</dbReference>
<feature type="compositionally biased region" description="Basic and acidic residues" evidence="1">
    <location>
        <begin position="243"/>
        <end position="269"/>
    </location>
</feature>
<feature type="region of interest" description="Disordered" evidence="1">
    <location>
        <begin position="238"/>
        <end position="363"/>
    </location>
</feature>
<feature type="region of interest" description="Disordered" evidence="1">
    <location>
        <begin position="381"/>
        <end position="449"/>
    </location>
</feature>
<dbReference type="Gene3D" id="3.60.10.10">
    <property type="entry name" value="Endonuclease/exonuclease/phosphatase"/>
    <property type="match status" value="1"/>
</dbReference>
<comment type="caution">
    <text evidence="3">The sequence shown here is derived from an EMBL/GenBank/DDBJ whole genome shotgun (WGS) entry which is preliminary data.</text>
</comment>
<sequence>MNRPKRKKELSFMEELKERNLIEEGELVDIPDLENEDLIEENTMSVIVRCLNPTVHKVGGLIKALPVIWGLEDRVKGRGIEGNRAQFIFQCDRDLNHVLTRGPWFVNGWIVALDQWSPNPGPDFLNLIPFWIRISGLPIHQLKKQAVESLISPLGRIDAIELHAKNSDSLEYVRAHAWVKADAPFQLRRQARFKTGEIVTTELVYEKLLKAYFVCKRLTHDQNNCPFQVQVEAHVPQASKATVRKEISKGPTRKDPKGKGTMIEKDEQGKGSNQQLRLQTKSLSEPMASRSNVKDRLQWTRKEEQYGHGTAGSSGSKHSPSVFLRLGSPKIPSGAKGSGEKRSTEKEYSSSGSKKETIENGEADGANLSLSVFERLGEGGKDQIDLGSLQHKRRRLSSSDERSTKKAKTGGNKGETTPISVFQRLGDPSSGSGSKGSEKKKHSVHVTAEGVGNTPTVRHLREVHGRYFPEVTFLCETKNRRKYMEGIVEQLGYFDLHTVEPIGKSGGLALMWKDSVSVKIIHSDNRIIDTIVKWEDKEFFLTCVYGDPVRRSRGIVWERIERLKINRQGAWMMTGDFNELTEPKEKEGGVTRRKESCQEFKQMLLTCGLWEIKHNGHQLSWYGQRQEELVQCRLDRTVANQLWMELFGQASATYLPRISSDHSPLITSLIGDSRKNRGSFKYDHRCFQREGFAATVEKSWVNSGTDRGVSMMKKITDCRKAISQWKRANSSNSARKIQELHHKIDLATRTQPFQAQEMAMLKRELKEEYNNEETFWRMKSRVMWLNNGDRNTKYFHAVTKNRRAQNRIKCLKDEQGKEWLGEENLGRVAEAYFKKLFGSESIDMDLEADDLYHADCSAVTSEQNEKLMAPVTHEEVKQAVFDINPNKCPGPDGINGHFYQQFWGIVGHDIFKIVQSFITEARLEPDMNKTNICLIPKKLKPESMLDYRPISLSNVVYKIIAKILAKSFKKVLPHIISNSQAAFIQGRLITDNILVAHELLHALNSKNQCAMEFIAVKTDISKSFDRVEWTFLEKAMQTLGFSARWIRLIMSCVTTVNYQVLINGIPHGSINPTRGIRQGDPLSPYLFIICTEMLARMLQKAERDQRISGIRVARNAPAVTHLMFADDSMFYCKSSDEELEHLSILDKYSLASGQRINYQKSSIYFGKLIPSERREVIKKKLGIDQEGGTGRYLGLPESFGGAKVSILSYLKDNLSQRVSGWQNHLLSAGGKEVLLKAVALALPT</sequence>
<dbReference type="Pfam" id="PF00078">
    <property type="entry name" value="RVT_1"/>
    <property type="match status" value="1"/>
</dbReference>
<evidence type="ECO:0000259" key="2">
    <source>
        <dbReference type="PROSITE" id="PS50878"/>
    </source>
</evidence>